<dbReference type="RefSeq" id="WP_145263247.1">
    <property type="nucleotide sequence ID" value="NZ_CP036279.1"/>
</dbReference>
<dbReference type="Gene3D" id="2.60.40.380">
    <property type="entry name" value="Purple acid phosphatase-like, N-terminal"/>
    <property type="match status" value="1"/>
</dbReference>
<sequence length="527" mass="59015">MLDLAQIRDAVRHEGGVSRRLFLAYGTALASLPHLSRSTHAATAPRFPDDPFTLGVASGDPDSQSVVLWTRLAPKPLEPHGGMTPEPVGVGWEIAEDESLKKVVASGETVATPQLGHSVHVEVDGLKPDRWYWYRFRAGEAESPIGRTRTLPAPHASPDQLRFAFASCQHYEHGLYTAYDQMARDDVDLVFHLGDYIYEYAGKDNLVRKHVGGEITSLGDYRVRLSQYRADPLLHGMHAQCPWFVTWDDHEFDNNCANAISEEKGVDPADFLVRRANAYQAYYEMMPLRRRSLPRGPHMQLYRRAPFGRLADLMVLDTRQYRGDQPNGDVRSPLNDAALDRNNSMLGRRQRDWLHATLIGSKATWNVLAQQVMMGMVGFPKEGTATYSMDQWPGYTHERMELMKFLADRQIPNPVILTGDIHSNWVNNLRVDDRQHDTDVVATEFVTTSISSGGNGVQQIRGQDLVLAGNPCVQFLNAERGYVRCTLTPTEWTSDYMVVDDITKPGGKVFPRASFVVEAGQPGAKPA</sequence>
<dbReference type="InterPro" id="IPR029052">
    <property type="entry name" value="Metallo-depent_PP-like"/>
</dbReference>
<dbReference type="InterPro" id="IPR032093">
    <property type="entry name" value="PhoD_N"/>
</dbReference>
<dbReference type="AlphaFoldDB" id="A0A518BCW2"/>
<dbReference type="PANTHER" id="PTHR43606">
    <property type="entry name" value="PHOSPHATASE, PUTATIVE (AFU_ORTHOLOGUE AFUA_6G08710)-RELATED"/>
    <property type="match status" value="1"/>
</dbReference>
<dbReference type="Pfam" id="PF16655">
    <property type="entry name" value="PhoD_N"/>
    <property type="match status" value="1"/>
</dbReference>
<name>A0A518BCW2_9BACT</name>
<accession>A0A518BCW2</accession>
<keyword evidence="3" id="KW-0378">Hydrolase</keyword>
<keyword evidence="4" id="KW-1185">Reference proteome</keyword>
<protein>
    <submittedName>
        <fullName evidence="3">Alkaline phosphatase D</fullName>
        <ecNumber evidence="3">3.1.3.1</ecNumber>
    </submittedName>
</protein>
<gene>
    <name evidence="3" type="primary">phoD_3</name>
    <name evidence="3" type="ORF">Pan216_56910</name>
</gene>
<dbReference type="KEGG" id="knv:Pan216_56910"/>
<dbReference type="InterPro" id="IPR038607">
    <property type="entry name" value="PhoD-like_sf"/>
</dbReference>
<dbReference type="Gene3D" id="3.60.21.70">
    <property type="entry name" value="PhoD-like phosphatase"/>
    <property type="match status" value="1"/>
</dbReference>
<dbReference type="GO" id="GO:0004035">
    <property type="term" value="F:alkaline phosphatase activity"/>
    <property type="evidence" value="ECO:0007669"/>
    <property type="project" value="UniProtKB-EC"/>
</dbReference>
<feature type="domain" description="PhoD-like phosphatase metallophosphatase" evidence="1">
    <location>
        <begin position="163"/>
        <end position="496"/>
    </location>
</feature>
<dbReference type="EMBL" id="CP036279">
    <property type="protein sequence ID" value="QDU64799.1"/>
    <property type="molecule type" value="Genomic_DNA"/>
</dbReference>
<dbReference type="InterPro" id="IPR018946">
    <property type="entry name" value="PhoD-like_MPP"/>
</dbReference>
<dbReference type="PANTHER" id="PTHR43606:SF2">
    <property type="entry name" value="ALKALINE PHOSPHATASE FAMILY PROTEIN (AFU_ORTHOLOGUE AFUA_5G03860)"/>
    <property type="match status" value="1"/>
</dbReference>
<dbReference type="SUPFAM" id="SSF56300">
    <property type="entry name" value="Metallo-dependent phosphatases"/>
    <property type="match status" value="1"/>
</dbReference>
<dbReference type="EC" id="3.1.3.1" evidence="3"/>
<dbReference type="InterPro" id="IPR052900">
    <property type="entry name" value="Phospholipid_Metab_Enz"/>
</dbReference>
<reference evidence="3 4" key="1">
    <citation type="submission" date="2019-02" db="EMBL/GenBank/DDBJ databases">
        <title>Deep-cultivation of Planctomycetes and their phenomic and genomic characterization uncovers novel biology.</title>
        <authorList>
            <person name="Wiegand S."/>
            <person name="Jogler M."/>
            <person name="Boedeker C."/>
            <person name="Pinto D."/>
            <person name="Vollmers J."/>
            <person name="Rivas-Marin E."/>
            <person name="Kohn T."/>
            <person name="Peeters S.H."/>
            <person name="Heuer A."/>
            <person name="Rast P."/>
            <person name="Oberbeckmann S."/>
            <person name="Bunk B."/>
            <person name="Jeske O."/>
            <person name="Meyerdierks A."/>
            <person name="Storesund J.E."/>
            <person name="Kallscheuer N."/>
            <person name="Luecker S."/>
            <person name="Lage O.M."/>
            <person name="Pohl T."/>
            <person name="Merkel B.J."/>
            <person name="Hornburger P."/>
            <person name="Mueller R.-W."/>
            <person name="Bruemmer F."/>
            <person name="Labrenz M."/>
            <person name="Spormann A.M."/>
            <person name="Op den Camp H."/>
            <person name="Overmann J."/>
            <person name="Amann R."/>
            <person name="Jetten M.S.M."/>
            <person name="Mascher T."/>
            <person name="Medema M.H."/>
            <person name="Devos D.P."/>
            <person name="Kaster A.-K."/>
            <person name="Ovreas L."/>
            <person name="Rohde M."/>
            <person name="Galperin M.Y."/>
            <person name="Jogler C."/>
        </authorList>
    </citation>
    <scope>NUCLEOTIDE SEQUENCE [LARGE SCALE GENOMIC DNA]</scope>
    <source>
        <strain evidence="3 4">Pan216</strain>
    </source>
</reference>
<dbReference type="OrthoDB" id="9763616at2"/>
<evidence type="ECO:0000313" key="4">
    <source>
        <dbReference type="Proteomes" id="UP000317093"/>
    </source>
</evidence>
<evidence type="ECO:0000313" key="3">
    <source>
        <dbReference type="EMBL" id="QDU64799.1"/>
    </source>
</evidence>
<dbReference type="CDD" id="cd07389">
    <property type="entry name" value="MPP_PhoD"/>
    <property type="match status" value="1"/>
</dbReference>
<feature type="domain" description="Phospholipase D N-terminal" evidence="2">
    <location>
        <begin position="54"/>
        <end position="150"/>
    </location>
</feature>
<organism evidence="3 4">
    <name type="scientific">Kolteria novifilia</name>
    <dbReference type="NCBI Taxonomy" id="2527975"/>
    <lineage>
        <taxon>Bacteria</taxon>
        <taxon>Pseudomonadati</taxon>
        <taxon>Planctomycetota</taxon>
        <taxon>Planctomycetia</taxon>
        <taxon>Kolteriales</taxon>
        <taxon>Kolteriaceae</taxon>
        <taxon>Kolteria</taxon>
    </lineage>
</organism>
<evidence type="ECO:0000259" key="2">
    <source>
        <dbReference type="Pfam" id="PF16655"/>
    </source>
</evidence>
<dbReference type="Proteomes" id="UP000317093">
    <property type="component" value="Chromosome"/>
</dbReference>
<dbReference type="Pfam" id="PF09423">
    <property type="entry name" value="PhoD"/>
    <property type="match status" value="1"/>
</dbReference>
<proteinExistence type="predicted"/>
<evidence type="ECO:0000259" key="1">
    <source>
        <dbReference type="Pfam" id="PF09423"/>
    </source>
</evidence>